<dbReference type="InterPro" id="IPR002686">
    <property type="entry name" value="Transposase_17"/>
</dbReference>
<organism evidence="2 3">
    <name type="scientific">Candidatus Daviesbacteria bacterium GW2011_GWA2_38_24</name>
    <dbReference type="NCBI Taxonomy" id="1618422"/>
    <lineage>
        <taxon>Bacteria</taxon>
        <taxon>Candidatus Daviesiibacteriota</taxon>
    </lineage>
</organism>
<gene>
    <name evidence="2" type="ORF">US86_C0001G0077</name>
</gene>
<dbReference type="SUPFAM" id="SSF143422">
    <property type="entry name" value="Transposase IS200-like"/>
    <property type="match status" value="1"/>
</dbReference>
<reference evidence="2 3" key="1">
    <citation type="journal article" date="2015" name="Nature">
        <title>rRNA introns, odd ribosomes, and small enigmatic genomes across a large radiation of phyla.</title>
        <authorList>
            <person name="Brown C.T."/>
            <person name="Hug L.A."/>
            <person name="Thomas B.C."/>
            <person name="Sharon I."/>
            <person name="Castelle C.J."/>
            <person name="Singh A."/>
            <person name="Wilkins M.J."/>
            <person name="Williams K.H."/>
            <person name="Banfield J.F."/>
        </authorList>
    </citation>
    <scope>NUCLEOTIDE SEQUENCE [LARGE SCALE GENOMIC DNA]</scope>
</reference>
<feature type="domain" description="Transposase IS200-like" evidence="1">
    <location>
        <begin position="11"/>
        <end position="159"/>
    </location>
</feature>
<dbReference type="PANTHER" id="PTHR34322:SF2">
    <property type="entry name" value="TRANSPOSASE IS200-LIKE DOMAIN-CONTAINING PROTEIN"/>
    <property type="match status" value="1"/>
</dbReference>
<evidence type="ECO:0000313" key="3">
    <source>
        <dbReference type="Proteomes" id="UP000034235"/>
    </source>
</evidence>
<dbReference type="AlphaFoldDB" id="A0A0G0JVP7"/>
<dbReference type="Pfam" id="PF01797">
    <property type="entry name" value="Y1_Tnp"/>
    <property type="match status" value="1"/>
</dbReference>
<dbReference type="EMBL" id="LBUP01000001">
    <property type="protein sequence ID" value="KKQ67150.1"/>
    <property type="molecule type" value="Genomic_DNA"/>
</dbReference>
<evidence type="ECO:0000259" key="1">
    <source>
        <dbReference type="SMART" id="SM01321"/>
    </source>
</evidence>
<dbReference type="GO" id="GO:0003677">
    <property type="term" value="F:DNA binding"/>
    <property type="evidence" value="ECO:0007669"/>
    <property type="project" value="InterPro"/>
</dbReference>
<sequence length="233" mass="27793">MPSKNIVKVYSEDGYYHLYNRGVEKRPIFLDEQDYSVFLSYLKQYLLPKNEEELRAKLSNPLISYKEKGQILKLLRMNNFHGEIFMLCYCLMPNHFHLLVKQRNSGSIDKFMNSICTRYTMYFNKKYKRIGRLYQDVYKAVLVENEMQLLYLTAYIHRNPTIGKRLRTKGDPFRAWFSQPSSYPEYLGQKQTKWVSTDEILSFFSKNNPQLSYQNFVEQTNDITPIADLFLDS</sequence>
<proteinExistence type="predicted"/>
<evidence type="ECO:0000313" key="2">
    <source>
        <dbReference type="EMBL" id="KKQ67150.1"/>
    </source>
</evidence>
<name>A0A0G0JVP7_9BACT</name>
<dbReference type="PANTHER" id="PTHR34322">
    <property type="entry name" value="TRANSPOSASE, Y1_TNP DOMAIN-CONTAINING"/>
    <property type="match status" value="1"/>
</dbReference>
<accession>A0A0G0JVP7</accession>
<comment type="caution">
    <text evidence="2">The sequence shown here is derived from an EMBL/GenBank/DDBJ whole genome shotgun (WGS) entry which is preliminary data.</text>
</comment>
<dbReference type="Proteomes" id="UP000034235">
    <property type="component" value="Unassembled WGS sequence"/>
</dbReference>
<dbReference type="GO" id="GO:0006313">
    <property type="term" value="P:DNA transposition"/>
    <property type="evidence" value="ECO:0007669"/>
    <property type="project" value="InterPro"/>
</dbReference>
<dbReference type="Gene3D" id="3.30.70.1290">
    <property type="entry name" value="Transposase IS200-like"/>
    <property type="match status" value="1"/>
</dbReference>
<dbReference type="GO" id="GO:0004803">
    <property type="term" value="F:transposase activity"/>
    <property type="evidence" value="ECO:0007669"/>
    <property type="project" value="InterPro"/>
</dbReference>
<dbReference type="SMART" id="SM01321">
    <property type="entry name" value="Y1_Tnp"/>
    <property type="match status" value="1"/>
</dbReference>
<protein>
    <recommendedName>
        <fullName evidence="1">Transposase IS200-like domain-containing protein</fullName>
    </recommendedName>
</protein>
<dbReference type="InterPro" id="IPR036515">
    <property type="entry name" value="Transposase_17_sf"/>
</dbReference>